<comment type="caution">
    <text evidence="1">The sequence shown here is derived from an EMBL/GenBank/DDBJ whole genome shotgun (WGS) entry which is preliminary data.</text>
</comment>
<gene>
    <name evidence="1" type="ORF">V6N11_073035</name>
</gene>
<sequence>MPLSQSLITPDLALAFEIRNPNHSPLHHPPPHPLCTLLLPNPPLPNSSPILTTWDPRQSKMSLHAPSSGLASCGPHSSTRDLLTLWLI</sequence>
<dbReference type="Proteomes" id="UP001396334">
    <property type="component" value="Unassembled WGS sequence"/>
</dbReference>
<organism evidence="1 2">
    <name type="scientific">Hibiscus sabdariffa</name>
    <name type="common">roselle</name>
    <dbReference type="NCBI Taxonomy" id="183260"/>
    <lineage>
        <taxon>Eukaryota</taxon>
        <taxon>Viridiplantae</taxon>
        <taxon>Streptophyta</taxon>
        <taxon>Embryophyta</taxon>
        <taxon>Tracheophyta</taxon>
        <taxon>Spermatophyta</taxon>
        <taxon>Magnoliopsida</taxon>
        <taxon>eudicotyledons</taxon>
        <taxon>Gunneridae</taxon>
        <taxon>Pentapetalae</taxon>
        <taxon>rosids</taxon>
        <taxon>malvids</taxon>
        <taxon>Malvales</taxon>
        <taxon>Malvaceae</taxon>
        <taxon>Malvoideae</taxon>
        <taxon>Hibiscus</taxon>
    </lineage>
</organism>
<keyword evidence="2" id="KW-1185">Reference proteome</keyword>
<accession>A0ABR2NX60</accession>
<evidence type="ECO:0000313" key="2">
    <source>
        <dbReference type="Proteomes" id="UP001396334"/>
    </source>
</evidence>
<proteinExistence type="predicted"/>
<name>A0ABR2NX60_9ROSI</name>
<evidence type="ECO:0000313" key="1">
    <source>
        <dbReference type="EMBL" id="KAK8980720.1"/>
    </source>
</evidence>
<reference evidence="1 2" key="1">
    <citation type="journal article" date="2024" name="G3 (Bethesda)">
        <title>Genome assembly of Hibiscus sabdariffa L. provides insights into metabolisms of medicinal natural products.</title>
        <authorList>
            <person name="Kim T."/>
        </authorList>
    </citation>
    <scope>NUCLEOTIDE SEQUENCE [LARGE SCALE GENOMIC DNA]</scope>
    <source>
        <strain evidence="1">TK-2024</strain>
        <tissue evidence="1">Old leaves</tissue>
    </source>
</reference>
<protein>
    <submittedName>
        <fullName evidence="1">Uncharacterized protein</fullName>
    </submittedName>
</protein>
<dbReference type="EMBL" id="JBBPBN010000092">
    <property type="protein sequence ID" value="KAK8980720.1"/>
    <property type="molecule type" value="Genomic_DNA"/>
</dbReference>